<dbReference type="Proteomes" id="UP000281547">
    <property type="component" value="Unassembled WGS sequence"/>
</dbReference>
<gene>
    <name evidence="2" type="ORF">EMQ25_00325</name>
</gene>
<protein>
    <submittedName>
        <fullName evidence="2">Class I SAM-dependent methyltransferase</fullName>
    </submittedName>
</protein>
<dbReference type="GO" id="GO:0032259">
    <property type="term" value="P:methylation"/>
    <property type="evidence" value="ECO:0007669"/>
    <property type="project" value="UniProtKB-KW"/>
</dbReference>
<comment type="caution">
    <text evidence="2">The sequence shown here is derived from an EMBL/GenBank/DDBJ whole genome shotgun (WGS) entry which is preliminary data.</text>
</comment>
<dbReference type="GO" id="GO:0008168">
    <property type="term" value="F:methyltransferase activity"/>
    <property type="evidence" value="ECO:0007669"/>
    <property type="project" value="UniProtKB-KW"/>
</dbReference>
<dbReference type="PROSITE" id="PS50206">
    <property type="entry name" value="RHODANESE_3"/>
    <property type="match status" value="1"/>
</dbReference>
<dbReference type="Pfam" id="PF13489">
    <property type="entry name" value="Methyltransf_23"/>
    <property type="match status" value="1"/>
</dbReference>
<dbReference type="Gene3D" id="3.40.50.150">
    <property type="entry name" value="Vaccinia Virus protein VP39"/>
    <property type="match status" value="1"/>
</dbReference>
<dbReference type="CDD" id="cd02440">
    <property type="entry name" value="AdoMet_MTases"/>
    <property type="match status" value="1"/>
</dbReference>
<evidence type="ECO:0000313" key="3">
    <source>
        <dbReference type="Proteomes" id="UP000281547"/>
    </source>
</evidence>
<dbReference type="InterPro" id="IPR029063">
    <property type="entry name" value="SAM-dependent_MTases_sf"/>
</dbReference>
<feature type="domain" description="Rhodanese" evidence="1">
    <location>
        <begin position="80"/>
        <end position="113"/>
    </location>
</feature>
<organism evidence="2 3">
    <name type="scientific">Arsenicitalea aurantiaca</name>
    <dbReference type="NCBI Taxonomy" id="1783274"/>
    <lineage>
        <taxon>Bacteria</taxon>
        <taxon>Pseudomonadati</taxon>
        <taxon>Pseudomonadota</taxon>
        <taxon>Alphaproteobacteria</taxon>
        <taxon>Hyphomicrobiales</taxon>
        <taxon>Devosiaceae</taxon>
        <taxon>Arsenicitalea</taxon>
    </lineage>
</organism>
<reference evidence="2 3" key="1">
    <citation type="journal article" date="2016" name="Int. J. Syst. Evol. Microbiol.">
        <title>Arsenicitalea aurantiaca gen. nov., sp. nov., a new member of the family Hyphomicrobiaceae, isolated from high-arsenic sediment.</title>
        <authorList>
            <person name="Mu Y."/>
            <person name="Zhou L."/>
            <person name="Zeng X.C."/>
            <person name="Liu L."/>
            <person name="Pan Y."/>
            <person name="Chen X."/>
            <person name="Wang J."/>
            <person name="Li S."/>
            <person name="Li W.J."/>
            <person name="Wang Y."/>
        </authorList>
    </citation>
    <scope>NUCLEOTIDE SEQUENCE [LARGE SCALE GENOMIC DNA]</scope>
    <source>
        <strain evidence="2 3">42-50</strain>
    </source>
</reference>
<name>A0A433XKA0_9HYPH</name>
<evidence type="ECO:0000313" key="2">
    <source>
        <dbReference type="EMBL" id="RUT34444.1"/>
    </source>
</evidence>
<keyword evidence="2" id="KW-0808">Transferase</keyword>
<keyword evidence="3" id="KW-1185">Reference proteome</keyword>
<accession>A0A433XKA0</accession>
<proteinExistence type="predicted"/>
<dbReference type="AlphaFoldDB" id="A0A433XKA0"/>
<sequence>MVMSDAERQVRFWNRFARRYAKSPVTDQAAYERTLAATRRWLVPEARVFEFGCGTGTTAIRLAPHAGSILAADTAPAIIEIASERAREAGVENVSFLVGGPDAFDRANPPGIVLAFNVIHLVIGWREALLELGRDLPPGTLFISKTACLTGERALIRLGIPLAVKLRIAPPVNIFSEADLVAEIEKAGFEILEREHHGTTGRDVRPFIVARKRG</sequence>
<evidence type="ECO:0000259" key="1">
    <source>
        <dbReference type="PROSITE" id="PS50206"/>
    </source>
</evidence>
<dbReference type="InterPro" id="IPR001763">
    <property type="entry name" value="Rhodanese-like_dom"/>
</dbReference>
<dbReference type="SUPFAM" id="SSF53335">
    <property type="entry name" value="S-adenosyl-L-methionine-dependent methyltransferases"/>
    <property type="match status" value="1"/>
</dbReference>
<keyword evidence="2" id="KW-0489">Methyltransferase</keyword>
<dbReference type="EMBL" id="RZNJ01000001">
    <property type="protein sequence ID" value="RUT34444.1"/>
    <property type="molecule type" value="Genomic_DNA"/>
</dbReference>